<reference evidence="14" key="1">
    <citation type="submission" date="2022-03" db="EMBL/GenBank/DDBJ databases">
        <authorList>
            <person name="Legras J.-L."/>
            <person name="Devillers H."/>
            <person name="Grondin C."/>
        </authorList>
    </citation>
    <scope>NUCLEOTIDE SEQUENCE</scope>
    <source>
        <strain evidence="14">CLIB 1423</strain>
    </source>
</reference>
<dbReference type="PRINTS" id="PR00380">
    <property type="entry name" value="KINESINHEAVY"/>
</dbReference>
<evidence type="ECO:0000256" key="2">
    <source>
        <dbReference type="ARBA" id="ARBA00022490"/>
    </source>
</evidence>
<feature type="compositionally biased region" description="Polar residues" evidence="12">
    <location>
        <begin position="843"/>
        <end position="873"/>
    </location>
</feature>
<keyword evidence="7" id="KW-0206">Cytoskeleton</keyword>
<evidence type="ECO:0000313" key="14">
    <source>
        <dbReference type="EMBL" id="CAH2353571.1"/>
    </source>
</evidence>
<evidence type="ECO:0000256" key="12">
    <source>
        <dbReference type="SAM" id="MobiDB-lite"/>
    </source>
</evidence>
<dbReference type="GO" id="GO:0008017">
    <property type="term" value="F:microtubule binding"/>
    <property type="evidence" value="ECO:0007669"/>
    <property type="project" value="InterPro"/>
</dbReference>
<dbReference type="GO" id="GO:0072686">
    <property type="term" value="C:mitotic spindle"/>
    <property type="evidence" value="ECO:0007669"/>
    <property type="project" value="TreeGrafter"/>
</dbReference>
<dbReference type="AlphaFoldDB" id="A0A9P0QRS2"/>
<dbReference type="InterPro" id="IPR001752">
    <property type="entry name" value="Kinesin_motor_dom"/>
</dbReference>
<keyword evidence="3 10" id="KW-0493">Microtubule</keyword>
<dbReference type="GO" id="GO:0005524">
    <property type="term" value="F:ATP binding"/>
    <property type="evidence" value="ECO:0007669"/>
    <property type="project" value="UniProtKB-UniRule"/>
</dbReference>
<dbReference type="GO" id="GO:0005876">
    <property type="term" value="C:spindle microtubule"/>
    <property type="evidence" value="ECO:0007669"/>
    <property type="project" value="TreeGrafter"/>
</dbReference>
<dbReference type="Proteomes" id="UP000837801">
    <property type="component" value="Unassembled WGS sequence"/>
</dbReference>
<evidence type="ECO:0000256" key="8">
    <source>
        <dbReference type="ARBA" id="ARBA00034704"/>
    </source>
</evidence>
<feature type="domain" description="Kinesin motor" evidence="13">
    <location>
        <begin position="3"/>
        <end position="391"/>
    </location>
</feature>
<dbReference type="PROSITE" id="PS00411">
    <property type="entry name" value="KINESIN_MOTOR_1"/>
    <property type="match status" value="1"/>
</dbReference>
<proteinExistence type="inferred from homology"/>
<protein>
    <recommendedName>
        <fullName evidence="10">Kinesin-like protein</fullName>
    </recommendedName>
</protein>
<evidence type="ECO:0000256" key="7">
    <source>
        <dbReference type="ARBA" id="ARBA00023212"/>
    </source>
</evidence>
<keyword evidence="15" id="KW-1185">Reference proteome</keyword>
<dbReference type="GO" id="GO:0007018">
    <property type="term" value="P:microtubule-based movement"/>
    <property type="evidence" value="ECO:0007669"/>
    <property type="project" value="InterPro"/>
</dbReference>
<dbReference type="GO" id="GO:0008574">
    <property type="term" value="F:plus-end-directed microtubule motor activity"/>
    <property type="evidence" value="ECO:0007669"/>
    <property type="project" value="TreeGrafter"/>
</dbReference>
<sequence length="885" mass="99197">MSNIQVVVRCRGRNLREIESKSPIVIELPEDTATTPSITINTQEHQVSSTSLPSTSEYLSSIHSKTYTVDQVYGSQTDQASIYNQVAAPLFKDFMNGFNVTILAYGQTGTGKTYTMCGDVTTDSSNSNSSSSNSKLTLGEDAGIIPRILSELFNELKKQDVSDYMVKVSFIELYNEELKDLLDGDNNGTNNGGKLRIYESKKSERDSSILIQNLSEVYVPNSKNGLQLLKKGLIKRKTASTKLNDVSSRSHTIFTINLYKKNGMNSDSELYRISKMNLVDLAGSENVSRSGAVNQRAKEAGNINQSLLTLGRVINCLSDSQTSPEALGGRKKSDVKKIDHIPYRESKLTRLLQDSLGGQTKTALIATISPAKVNSEETTSTLEYASRAKNIQNKPQIGQNSELMLKKTLLKDMAREMSKLSNDLIATRTKNGIWLEESNYSEMLTLNESMKADFKEQRANLNGLTEKVQKLHAERLANEEEITKLKNIIEEGKAEAEQLRIKQKASNLKCANYEQQLSKYKEKVSLLGGKQTVLNQFMTEIVQKNVIESIDSVNGIISGMQDSNSRVDKMSSTLKQQLKLMVKKLNETGDSISKGVDIVFQSDIPNLLKELQNEGSKFSDSINESSINIKNGVERIELNNKQFSASLKSDLLTSKMISKKVDEIVEERLGIELEKQQSELKTKLEQITMETFSKSKAFLSNSLKEVSTEFSDMERQAIGSNHEKWYKQSKELNSIALDENTRLKVKFEQFQSKNSDLVSTTSDKMSKLIKDQMEPGLVQLQNSQEGKFIEERIDEMKVAVMKKNEESSVKLRNIENGLSRVKNGMDTERSPIRSPSKSPIRGASTSPYRSPIKESNFNQVTKLSKIPQLTRNSSWDKENAKRRRV</sequence>
<gene>
    <name evidence="14" type="ORF">CLIB1423_11S02762</name>
</gene>
<name>A0A9P0QRS2_9ASCO</name>
<evidence type="ECO:0000256" key="5">
    <source>
        <dbReference type="ARBA" id="ARBA00022840"/>
    </source>
</evidence>
<keyword evidence="2" id="KW-0963">Cytoplasm</keyword>
<feature type="compositionally biased region" description="Low complexity" evidence="12">
    <location>
        <begin position="832"/>
        <end position="841"/>
    </location>
</feature>
<keyword evidence="11" id="KW-0175">Coiled coil</keyword>
<feature type="binding site" evidence="9">
    <location>
        <begin position="106"/>
        <end position="113"/>
    </location>
    <ligand>
        <name>ATP</name>
        <dbReference type="ChEBI" id="CHEBI:30616"/>
    </ligand>
</feature>
<evidence type="ECO:0000259" key="13">
    <source>
        <dbReference type="PROSITE" id="PS50067"/>
    </source>
</evidence>
<keyword evidence="5 9" id="KW-0067">ATP-binding</keyword>
<dbReference type="PANTHER" id="PTHR47970:SF12">
    <property type="entry name" value="KINESIN FAMILY MEMBER 11"/>
    <property type="match status" value="1"/>
</dbReference>
<feature type="coiled-coil region" evidence="11">
    <location>
        <begin position="447"/>
        <end position="523"/>
    </location>
</feature>
<evidence type="ECO:0000256" key="9">
    <source>
        <dbReference type="PROSITE-ProRule" id="PRU00283"/>
    </source>
</evidence>
<dbReference type="GO" id="GO:0005634">
    <property type="term" value="C:nucleus"/>
    <property type="evidence" value="ECO:0007669"/>
    <property type="project" value="TreeGrafter"/>
</dbReference>
<evidence type="ECO:0000256" key="1">
    <source>
        <dbReference type="ARBA" id="ARBA00004245"/>
    </source>
</evidence>
<dbReference type="InterPro" id="IPR036961">
    <property type="entry name" value="Kinesin_motor_dom_sf"/>
</dbReference>
<dbReference type="EMBL" id="CAKXYY010000011">
    <property type="protein sequence ID" value="CAH2353571.1"/>
    <property type="molecule type" value="Genomic_DNA"/>
</dbReference>
<feature type="region of interest" description="Disordered" evidence="12">
    <location>
        <begin position="817"/>
        <end position="885"/>
    </location>
</feature>
<comment type="similarity">
    <text evidence="8">Belongs to the TRAFAC class myosin-kinesin ATPase superfamily. Kinesin family. KIN-5/BimC subfamily.</text>
</comment>
<dbReference type="PANTHER" id="PTHR47970">
    <property type="entry name" value="KINESIN-LIKE PROTEIN KIF11"/>
    <property type="match status" value="1"/>
</dbReference>
<evidence type="ECO:0000256" key="11">
    <source>
        <dbReference type="SAM" id="Coils"/>
    </source>
</evidence>
<organism evidence="14 15">
    <name type="scientific">[Candida] railenensis</name>
    <dbReference type="NCBI Taxonomy" id="45579"/>
    <lineage>
        <taxon>Eukaryota</taxon>
        <taxon>Fungi</taxon>
        <taxon>Dikarya</taxon>
        <taxon>Ascomycota</taxon>
        <taxon>Saccharomycotina</taxon>
        <taxon>Pichiomycetes</taxon>
        <taxon>Debaryomycetaceae</taxon>
        <taxon>Kurtzmaniella</taxon>
    </lineage>
</organism>
<dbReference type="InterPro" id="IPR019821">
    <property type="entry name" value="Kinesin_motor_CS"/>
</dbReference>
<dbReference type="PROSITE" id="PS50067">
    <property type="entry name" value="KINESIN_MOTOR_2"/>
    <property type="match status" value="1"/>
</dbReference>
<dbReference type="InterPro" id="IPR047149">
    <property type="entry name" value="KIF11-like"/>
</dbReference>
<dbReference type="Pfam" id="PF00225">
    <property type="entry name" value="Kinesin"/>
    <property type="match status" value="1"/>
</dbReference>
<keyword evidence="6 9" id="KW-0505">Motor protein</keyword>
<dbReference type="FunFam" id="3.40.850.10:FF:000019">
    <property type="entry name" value="Kinesin-like protein KIN-5D"/>
    <property type="match status" value="1"/>
</dbReference>
<accession>A0A9P0QRS2</accession>
<dbReference type="SMART" id="SM00129">
    <property type="entry name" value="KISc"/>
    <property type="match status" value="1"/>
</dbReference>
<evidence type="ECO:0000256" key="3">
    <source>
        <dbReference type="ARBA" id="ARBA00022701"/>
    </source>
</evidence>
<dbReference type="Gene3D" id="3.40.850.10">
    <property type="entry name" value="Kinesin motor domain"/>
    <property type="match status" value="1"/>
</dbReference>
<evidence type="ECO:0000256" key="10">
    <source>
        <dbReference type="RuleBase" id="RU000394"/>
    </source>
</evidence>
<evidence type="ECO:0000256" key="6">
    <source>
        <dbReference type="ARBA" id="ARBA00023175"/>
    </source>
</evidence>
<evidence type="ECO:0000313" key="15">
    <source>
        <dbReference type="Proteomes" id="UP000837801"/>
    </source>
</evidence>
<dbReference type="SUPFAM" id="SSF52540">
    <property type="entry name" value="P-loop containing nucleoside triphosphate hydrolases"/>
    <property type="match status" value="1"/>
</dbReference>
<keyword evidence="4 9" id="KW-0547">Nucleotide-binding</keyword>
<comment type="caution">
    <text evidence="14">The sequence shown here is derived from an EMBL/GenBank/DDBJ whole genome shotgun (WGS) entry which is preliminary data.</text>
</comment>
<dbReference type="InterPro" id="IPR027417">
    <property type="entry name" value="P-loop_NTPase"/>
</dbReference>
<dbReference type="OrthoDB" id="3176171at2759"/>
<evidence type="ECO:0000256" key="4">
    <source>
        <dbReference type="ARBA" id="ARBA00022741"/>
    </source>
</evidence>
<comment type="subcellular location">
    <subcellularLocation>
        <location evidence="1">Cytoplasm</location>
        <location evidence="1">Cytoskeleton</location>
    </subcellularLocation>
</comment>
<dbReference type="GO" id="GO:0000073">
    <property type="term" value="P:initial mitotic spindle pole body separation"/>
    <property type="evidence" value="ECO:0007669"/>
    <property type="project" value="TreeGrafter"/>
</dbReference>